<protein>
    <submittedName>
        <fullName evidence="1">Uncharacterized protein</fullName>
    </submittedName>
</protein>
<proteinExistence type="predicted"/>
<evidence type="ECO:0000313" key="1">
    <source>
        <dbReference type="EMBL" id="OCK87063.1"/>
    </source>
</evidence>
<name>A0ACC8ELP5_9PEZI</name>
<organism evidence="1 2">
    <name type="scientific">Cenococcum geophilum 1.58</name>
    <dbReference type="NCBI Taxonomy" id="794803"/>
    <lineage>
        <taxon>Eukaryota</taxon>
        <taxon>Fungi</taxon>
        <taxon>Dikarya</taxon>
        <taxon>Ascomycota</taxon>
        <taxon>Pezizomycotina</taxon>
        <taxon>Dothideomycetes</taxon>
        <taxon>Pleosporomycetidae</taxon>
        <taxon>Gloniales</taxon>
        <taxon>Gloniaceae</taxon>
        <taxon>Cenococcum</taxon>
    </lineage>
</organism>
<evidence type="ECO:0000313" key="2">
    <source>
        <dbReference type="Proteomes" id="UP000250078"/>
    </source>
</evidence>
<accession>A0ACC8ELP5</accession>
<reference evidence="1 2" key="1">
    <citation type="journal article" date="2016" name="Nat. Commun.">
        <title>Ectomycorrhizal ecology is imprinted in the genome of the dominant symbiotic fungus Cenococcum geophilum.</title>
        <authorList>
            <consortium name="DOE Joint Genome Institute"/>
            <person name="Peter M."/>
            <person name="Kohler A."/>
            <person name="Ohm R.A."/>
            <person name="Kuo A."/>
            <person name="Krutzmann J."/>
            <person name="Morin E."/>
            <person name="Arend M."/>
            <person name="Barry K.W."/>
            <person name="Binder M."/>
            <person name="Choi C."/>
            <person name="Clum A."/>
            <person name="Copeland A."/>
            <person name="Grisel N."/>
            <person name="Haridas S."/>
            <person name="Kipfer T."/>
            <person name="LaButti K."/>
            <person name="Lindquist E."/>
            <person name="Lipzen A."/>
            <person name="Maire R."/>
            <person name="Meier B."/>
            <person name="Mihaltcheva S."/>
            <person name="Molinier V."/>
            <person name="Murat C."/>
            <person name="Poggeler S."/>
            <person name="Quandt C.A."/>
            <person name="Sperisen C."/>
            <person name="Tritt A."/>
            <person name="Tisserant E."/>
            <person name="Crous P.W."/>
            <person name="Henrissat B."/>
            <person name="Nehls U."/>
            <person name="Egli S."/>
            <person name="Spatafora J.W."/>
            <person name="Grigoriev I.V."/>
            <person name="Martin F.M."/>
        </authorList>
    </citation>
    <scope>NUCLEOTIDE SEQUENCE [LARGE SCALE GENOMIC DNA]</scope>
    <source>
        <strain evidence="1 2">1.58</strain>
    </source>
</reference>
<dbReference type="EMBL" id="KV748272">
    <property type="protein sequence ID" value="OCK87063.1"/>
    <property type="molecule type" value="Genomic_DNA"/>
</dbReference>
<keyword evidence="2" id="KW-1185">Reference proteome</keyword>
<dbReference type="Proteomes" id="UP000250078">
    <property type="component" value="Unassembled WGS sequence"/>
</dbReference>
<gene>
    <name evidence="1" type="ORF">K441DRAFT_596210</name>
</gene>
<sequence length="405" mass="45378">MIVPSSRLSPLSTPLPSLSAGIKPPFRVHVFHQSSSTVPPPKLPPLLLNFEDCLKGAAESVKVRGRELLHHYITTTSITLATDQPAQIVWQRTIPQLAASHRFLVHGILAITLLHLARLRGDAEGKETLIATAASQFNIALSLFRHVITNVTAENCEALFAFSALVCVFIFNTSHEECQAVLTPKRNTECAGRKTQTAEMTRIAIGMFRTLRGSLVILFPGWDWISRSPLSPLCTRKWWPKPPIPVDAEAVLEDHRLAALERLWMQPGKDYEYAFQVLTSALTQLRYTFALVSQLTRNPSSLDPNYRNVYDQCDNGKLIDRGAIFTWPTSVPEEFIALIENQRPEALAILAHYAILPGRIRGVWWIEGWGVTLVTTAALVLGEERKSWIEWPVRVVGLEWENILG</sequence>